<feature type="region of interest" description="Disordered" evidence="2">
    <location>
        <begin position="652"/>
        <end position="723"/>
    </location>
</feature>
<dbReference type="AlphaFoldDB" id="A0A5J4X475"/>
<organism evidence="3 4">
    <name type="scientific">Streblomastix strix</name>
    <dbReference type="NCBI Taxonomy" id="222440"/>
    <lineage>
        <taxon>Eukaryota</taxon>
        <taxon>Metamonada</taxon>
        <taxon>Preaxostyla</taxon>
        <taxon>Oxymonadida</taxon>
        <taxon>Streblomastigidae</taxon>
        <taxon>Streblomastix</taxon>
    </lineage>
</organism>
<feature type="compositionally biased region" description="Basic and acidic residues" evidence="2">
    <location>
        <begin position="355"/>
        <end position="389"/>
    </location>
</feature>
<feature type="region of interest" description="Disordered" evidence="2">
    <location>
        <begin position="302"/>
        <end position="403"/>
    </location>
</feature>
<accession>A0A5J4X475</accession>
<feature type="compositionally biased region" description="Basic and acidic residues" evidence="2">
    <location>
        <begin position="25"/>
        <end position="43"/>
    </location>
</feature>
<evidence type="ECO:0000256" key="2">
    <source>
        <dbReference type="SAM" id="MobiDB-lite"/>
    </source>
</evidence>
<feature type="compositionally biased region" description="Polar residues" evidence="2">
    <location>
        <begin position="667"/>
        <end position="701"/>
    </location>
</feature>
<evidence type="ECO:0000256" key="1">
    <source>
        <dbReference type="SAM" id="Coils"/>
    </source>
</evidence>
<feature type="region of interest" description="Disordered" evidence="2">
    <location>
        <begin position="1"/>
        <end position="57"/>
    </location>
</feature>
<name>A0A5J4X475_9EUKA</name>
<protein>
    <submittedName>
        <fullName evidence="3">Uncharacterized protein</fullName>
    </submittedName>
</protein>
<dbReference type="Proteomes" id="UP000324800">
    <property type="component" value="Unassembled WGS sequence"/>
</dbReference>
<feature type="coiled-coil region" evidence="1">
    <location>
        <begin position="206"/>
        <end position="272"/>
    </location>
</feature>
<keyword evidence="1" id="KW-0175">Coiled coil</keyword>
<feature type="compositionally biased region" description="Acidic residues" evidence="2">
    <location>
        <begin position="8"/>
        <end position="17"/>
    </location>
</feature>
<sequence>MGQQIVTNDDDDDDDDQQGTSIEAKIMKEIRDQKKKEGQKTADDEQEDDEEQEQQQNAKLQINKDLLQQMYMNKEIDQVKLAELKSAEEIDPNSALGRVYAAAKIAMDQKVKDEQEYKLKQEEDYLYQLELQMRAREYPALYYPYYPFYLPSSSPYTYKALFPQGIRNQAIQYQSGNGRQQINKKERKQIELPKRLRRNEKILKFLERLEDEQIKSEQNLAQLRKLVEDERKKNFISIMSNIVNFVDYEGQEKILEEKKKKQQEAFKRKQKKLLKQRLDNVRRAKERQLGIYVEEIKARIYKSDSQQNTDRSQDSDSDSSSSTSRLSENGSEGKMKNKKISDQSSSPLKQQSSIQEKKNKKIEEQRTKKIEEEKTKKEEEEKLEKDKQTIKSKMKLIPPPQFRDGGIYANYSKQYSIIDPNYSIILSSARGTQQLSPFFYPINSDEQRILESIKKKKKQQDEEMKDKQKDKQIIDSNTDKEKEKEKDKDKEQLNKDTLQKKQQDTTDQRVLQDKQREWMLQNLRVQKPTTSNNRPSTKERIKILQNQQVEDDGTMFYSIFGEGGRERIDRMIVSNFERLKGKQGAKSYSQWYIPQAQLRVAPSSYSQGAAVAALISAPPQQSYNSQQQQPQPQSPFFRPEVAELSGQFIPTIQSPHHKPYITLPKLDSSTQIKKPGSGQYSTRSGSYSSTMKNANLTSRSHGNYFPAPTDTPKLTPSSPHQKKLYLQQNSPIQTIPAPSGVQFASPTHLTLPLTKENTMKKEYQN</sequence>
<proteinExistence type="predicted"/>
<feature type="compositionally biased region" description="Acidic residues" evidence="2">
    <location>
        <begin position="44"/>
        <end position="53"/>
    </location>
</feature>
<reference evidence="3 4" key="1">
    <citation type="submission" date="2019-03" db="EMBL/GenBank/DDBJ databases">
        <title>Single cell metagenomics reveals metabolic interactions within the superorganism composed of flagellate Streblomastix strix and complex community of Bacteroidetes bacteria on its surface.</title>
        <authorList>
            <person name="Treitli S.C."/>
            <person name="Kolisko M."/>
            <person name="Husnik F."/>
            <person name="Keeling P."/>
            <person name="Hampl V."/>
        </authorList>
    </citation>
    <scope>NUCLEOTIDE SEQUENCE [LARGE SCALE GENOMIC DNA]</scope>
    <source>
        <strain evidence="3">ST1C</strain>
    </source>
</reference>
<feature type="compositionally biased region" description="Low complexity" evidence="2">
    <location>
        <begin position="318"/>
        <end position="327"/>
    </location>
</feature>
<evidence type="ECO:0000313" key="3">
    <source>
        <dbReference type="EMBL" id="KAA6402127.1"/>
    </source>
</evidence>
<evidence type="ECO:0000313" key="4">
    <source>
        <dbReference type="Proteomes" id="UP000324800"/>
    </source>
</evidence>
<gene>
    <name evidence="3" type="ORF">EZS28_002339</name>
</gene>
<feature type="region of interest" description="Disordered" evidence="2">
    <location>
        <begin position="453"/>
        <end position="510"/>
    </location>
</feature>
<feature type="compositionally biased region" description="Basic and acidic residues" evidence="2">
    <location>
        <begin position="331"/>
        <end position="341"/>
    </location>
</feature>
<comment type="caution">
    <text evidence="3">The sequence shown here is derived from an EMBL/GenBank/DDBJ whole genome shotgun (WGS) entry which is preliminary data.</text>
</comment>
<dbReference type="EMBL" id="SNRW01000282">
    <property type="protein sequence ID" value="KAA6402127.1"/>
    <property type="molecule type" value="Genomic_DNA"/>
</dbReference>